<evidence type="ECO:0000313" key="2">
    <source>
        <dbReference type="EMBL" id="KPL90770.1"/>
    </source>
</evidence>
<dbReference type="RefSeq" id="WP_054533371.1">
    <property type="nucleotide sequence ID" value="NZ_LGKP01000010.1"/>
</dbReference>
<dbReference type="STRING" id="70996.SE18_05230"/>
<evidence type="ECO:0000313" key="3">
    <source>
        <dbReference type="Proteomes" id="UP000050277"/>
    </source>
</evidence>
<comment type="caution">
    <text evidence="2">The sequence shown here is derived from an EMBL/GenBank/DDBJ whole genome shotgun (WGS) entry which is preliminary data.</text>
</comment>
<feature type="compositionally biased region" description="Basic residues" evidence="1">
    <location>
        <begin position="88"/>
        <end position="100"/>
    </location>
</feature>
<dbReference type="AlphaFoldDB" id="A0A0N8GT07"/>
<sequence length="113" mass="12451">MLHYGSERYTLTDGQRYRLGFEILLKPGKAERPDAFEQRVADRLESELRSLPAGASGEMMIIFTAGIIAEGRITIQHPPMLAPIVPRTKPRGSRGGKNRLKAQGLEGPSYTSA</sequence>
<keyword evidence="3" id="KW-1185">Reference proteome</keyword>
<proteinExistence type="predicted"/>
<organism evidence="2 3">
    <name type="scientific">Herpetosiphon geysericola</name>
    <dbReference type="NCBI Taxonomy" id="70996"/>
    <lineage>
        <taxon>Bacteria</taxon>
        <taxon>Bacillati</taxon>
        <taxon>Chloroflexota</taxon>
        <taxon>Chloroflexia</taxon>
        <taxon>Herpetosiphonales</taxon>
        <taxon>Herpetosiphonaceae</taxon>
        <taxon>Herpetosiphon</taxon>
    </lineage>
</organism>
<dbReference type="EMBL" id="LGKP01000010">
    <property type="protein sequence ID" value="KPL90770.1"/>
    <property type="molecule type" value="Genomic_DNA"/>
</dbReference>
<evidence type="ECO:0000256" key="1">
    <source>
        <dbReference type="SAM" id="MobiDB-lite"/>
    </source>
</evidence>
<feature type="region of interest" description="Disordered" evidence="1">
    <location>
        <begin position="82"/>
        <end position="113"/>
    </location>
</feature>
<gene>
    <name evidence="2" type="ORF">SE18_05230</name>
</gene>
<protein>
    <submittedName>
        <fullName evidence="2">Uncharacterized protein</fullName>
    </submittedName>
</protein>
<dbReference type="Proteomes" id="UP000050277">
    <property type="component" value="Unassembled WGS sequence"/>
</dbReference>
<reference evidence="2 3" key="1">
    <citation type="submission" date="2015-07" db="EMBL/GenBank/DDBJ databases">
        <title>Whole genome sequence of Herpetosiphon geysericola DSM 7119.</title>
        <authorList>
            <person name="Hemp J."/>
            <person name="Ward L.M."/>
            <person name="Pace L.A."/>
            <person name="Fischer W.W."/>
        </authorList>
    </citation>
    <scope>NUCLEOTIDE SEQUENCE [LARGE SCALE GENOMIC DNA]</scope>
    <source>
        <strain evidence="2 3">DSM 7119</strain>
    </source>
</reference>
<name>A0A0N8GT07_9CHLR</name>
<accession>A0A0N8GT07</accession>